<evidence type="ECO:0000256" key="20">
    <source>
        <dbReference type="SAM" id="Phobius"/>
    </source>
</evidence>
<reference evidence="24" key="2">
    <citation type="submission" date="2014-03" db="EMBL/GenBank/DDBJ databases">
        <title>The whipworm genome and dual-species transcriptomics of an intimate host-pathogen interaction.</title>
        <authorList>
            <person name="Foth B.J."/>
            <person name="Tsai I.J."/>
            <person name="Reid A.J."/>
            <person name="Bancroft A.J."/>
            <person name="Nichol S."/>
            <person name="Tracey A."/>
            <person name="Holroyd N."/>
            <person name="Cotton J.A."/>
            <person name="Stanley E.J."/>
            <person name="Zarowiecki M."/>
            <person name="Liu J.Z."/>
            <person name="Huckvale T."/>
            <person name="Cooper P.J."/>
            <person name="Grencis R.K."/>
            <person name="Berriman M."/>
        </authorList>
    </citation>
    <scope>NUCLEOTIDE SEQUENCE [LARGE SCALE GENOMIC DNA]</scope>
    <source>
        <strain evidence="24">Edinburgh</strain>
    </source>
</reference>
<evidence type="ECO:0000256" key="1">
    <source>
        <dbReference type="ARBA" id="ARBA00004251"/>
    </source>
</evidence>
<keyword evidence="13" id="KW-1015">Disulfide bond</keyword>
<dbReference type="FunFam" id="1.10.510.10:FF:001512">
    <property type="entry name" value="Receptor tyrosine-protein kinase erbB-2"/>
    <property type="match status" value="1"/>
</dbReference>
<keyword evidence="24" id="KW-1185">Reference proteome</keyword>
<dbReference type="PRINTS" id="PR00109">
    <property type="entry name" value="TYRKINASE"/>
</dbReference>
<keyword evidence="8" id="KW-0418">Kinase</keyword>
<evidence type="ECO:0000256" key="19">
    <source>
        <dbReference type="SAM" id="MobiDB-lite"/>
    </source>
</evidence>
<dbReference type="PROSITE" id="PS01286">
    <property type="entry name" value="FA58C_2"/>
    <property type="match status" value="1"/>
</dbReference>
<reference evidence="24" key="1">
    <citation type="submission" date="2013-11" db="EMBL/GenBank/DDBJ databases">
        <authorList>
            <person name="Aslett M."/>
        </authorList>
    </citation>
    <scope>NUCLEOTIDE SEQUENCE [LARGE SCALE GENOMIC DNA]</scope>
    <source>
        <strain evidence="24">Edinburgh</strain>
    </source>
</reference>
<dbReference type="Pfam" id="PF21114">
    <property type="entry name" value="DDR1-2_DS-like"/>
    <property type="match status" value="1"/>
</dbReference>
<dbReference type="Gene3D" id="2.60.120.1190">
    <property type="match status" value="1"/>
</dbReference>
<proteinExistence type="inferred from homology"/>
<accession>A0A5S6R225</accession>
<dbReference type="Gene3D" id="3.30.200.20">
    <property type="entry name" value="Phosphorylase Kinase, domain 1"/>
    <property type="match status" value="1"/>
</dbReference>
<feature type="chain" id="PRO_5044624402" description="receptor protein-tyrosine kinase" evidence="21">
    <location>
        <begin position="39"/>
        <end position="880"/>
    </location>
</feature>
<evidence type="ECO:0000256" key="11">
    <source>
        <dbReference type="ARBA" id="ARBA00023136"/>
    </source>
</evidence>
<evidence type="ECO:0000259" key="22">
    <source>
        <dbReference type="PROSITE" id="PS50011"/>
    </source>
</evidence>
<dbReference type="PROSITE" id="PS00107">
    <property type="entry name" value="PROTEIN_KINASE_ATP"/>
    <property type="match status" value="1"/>
</dbReference>
<dbReference type="Pfam" id="PF00754">
    <property type="entry name" value="F5_F8_type_C"/>
    <property type="match status" value="1"/>
</dbReference>
<keyword evidence="15" id="KW-0325">Glycoprotein</keyword>
<feature type="compositionally biased region" description="Polar residues" evidence="19">
    <location>
        <begin position="522"/>
        <end position="531"/>
    </location>
</feature>
<keyword evidence="5 20" id="KW-0812">Transmembrane</keyword>
<dbReference type="AlphaFoldDB" id="A0A5S6R225"/>
<dbReference type="Gene3D" id="1.10.510.10">
    <property type="entry name" value="Transferase(Phosphotransferase) domain 1"/>
    <property type="match status" value="1"/>
</dbReference>
<dbReference type="SUPFAM" id="SSF49785">
    <property type="entry name" value="Galactose-binding domain-like"/>
    <property type="match status" value="1"/>
</dbReference>
<evidence type="ECO:0000256" key="16">
    <source>
        <dbReference type="ARBA" id="ARBA00051243"/>
    </source>
</evidence>
<sequence length="880" mass="98468">MGCSGRCDVSAAAGLRRGRQAMLMWSCLLLISTMTVECLNLSECQAALGMESGAIAAQDILASSSFDEASVGPQYARIRTDVAGGAWCPSTQIDQTRYEYLQVNLHRVHVITSVETQGRHGGGHGKEYPTFYMLEYWRPGRTEWQRYKGHHQNVLVKANFDTNTAVKIALDTPIVASKVRFVPFSEHLRTTCMRVELYGCEHKEGLLAYAMPPGELYAGRLFDDRSYDGSRNSTGFLTGGLGQLMDGRIGGEYMLDTNNNNNNDVGDEAAGAEPWVGWTRPLVEMSFLFDEIRNFTALSLHVMNSSNSIEEAAVSFSLDGRHFGHPLIEHFRRENLSVARGPDWLSIRIPNRCARFVVLKLRSAGKLLLISEVHFESERIHSGNATEASTNALVLGDVYEVEIVTDGPFVGRLTSLSFEYVWLITGLLGSCFLCALIVTIVTVRQRQRKMTSPTYTGLKSTPQVEHIAVDLKTGQMKVITNADSWIPFLNAKADDTKLYVFDSDSCAVSKILEAPANGQAVQQAESASTTPLIPLKSSSSEDDNHCESRKELYFENTPSEYDNPSLHYAASDVQFVSLPMGPSPDSAPECQPLPKKPGQVDLRQLRFVKKIGDGLYGEVHLCSWPSAQQPDRLVALKCLRPVSDSAAREDFGRECRILASLENENLVRLLGISMTEEPWFMAVEYLCHGDLATFLRKKCQTVSYGALMYIATQVASGMRYLESRNFVHRDLAARNCLVGKRYFVKIGDLGMTRSEFTGDYYPVEPSYLVPLRWMPWESLLNKEFSVKSDVWSFAVTLWEILNHCSVRPYEGLSDDQVLDNAKRMSCQSGDAVLLPQPSCCPKDVYILMLECWQRSSNRRPSFREIHLFLQRKNLGYVPET</sequence>
<feature type="transmembrane region" description="Helical" evidence="20">
    <location>
        <begin position="420"/>
        <end position="443"/>
    </location>
</feature>
<dbReference type="InterPro" id="IPR008266">
    <property type="entry name" value="Tyr_kinase_AS"/>
</dbReference>
<keyword evidence="11 20" id="KW-0472">Membrane</keyword>
<dbReference type="SMART" id="SM00231">
    <property type="entry name" value="FA58C"/>
    <property type="match status" value="1"/>
</dbReference>
<evidence type="ECO:0000256" key="6">
    <source>
        <dbReference type="ARBA" id="ARBA00022729"/>
    </source>
</evidence>
<evidence type="ECO:0000313" key="25">
    <source>
        <dbReference type="WBParaSite" id="TMUE_3000013212.1"/>
    </source>
</evidence>
<evidence type="ECO:0000256" key="17">
    <source>
        <dbReference type="ARBA" id="ARBA00061639"/>
    </source>
</evidence>
<dbReference type="GO" id="GO:0038062">
    <property type="term" value="F:protein tyrosine kinase collagen receptor activity"/>
    <property type="evidence" value="ECO:0007669"/>
    <property type="project" value="TreeGrafter"/>
</dbReference>
<feature type="domain" description="F5/8 type C" evidence="23">
    <location>
        <begin position="44"/>
        <end position="200"/>
    </location>
</feature>
<dbReference type="GO" id="GO:0005524">
    <property type="term" value="F:ATP binding"/>
    <property type="evidence" value="ECO:0007669"/>
    <property type="project" value="UniProtKB-UniRule"/>
</dbReference>
<dbReference type="CDD" id="cd00057">
    <property type="entry name" value="FA58C"/>
    <property type="match status" value="1"/>
</dbReference>
<dbReference type="GO" id="GO:0005518">
    <property type="term" value="F:collagen binding"/>
    <property type="evidence" value="ECO:0007669"/>
    <property type="project" value="TreeGrafter"/>
</dbReference>
<evidence type="ECO:0000256" key="15">
    <source>
        <dbReference type="ARBA" id="ARBA00023180"/>
    </source>
</evidence>
<evidence type="ECO:0000256" key="10">
    <source>
        <dbReference type="ARBA" id="ARBA00022989"/>
    </source>
</evidence>
<comment type="catalytic activity">
    <reaction evidence="16">
        <text>L-tyrosyl-[protein] + ATP = O-phospho-L-tyrosyl-[protein] + ADP + H(+)</text>
        <dbReference type="Rhea" id="RHEA:10596"/>
        <dbReference type="Rhea" id="RHEA-COMP:10136"/>
        <dbReference type="Rhea" id="RHEA-COMP:20101"/>
        <dbReference type="ChEBI" id="CHEBI:15378"/>
        <dbReference type="ChEBI" id="CHEBI:30616"/>
        <dbReference type="ChEBI" id="CHEBI:46858"/>
        <dbReference type="ChEBI" id="CHEBI:61978"/>
        <dbReference type="ChEBI" id="CHEBI:456216"/>
        <dbReference type="EC" id="2.7.10.1"/>
    </reaction>
</comment>
<dbReference type="PANTHER" id="PTHR24416:SF580">
    <property type="entry name" value="DISCOIDIN DOMAIN RECEPTOR, ISOFORM F"/>
    <property type="match status" value="1"/>
</dbReference>
<dbReference type="InterPro" id="IPR001245">
    <property type="entry name" value="Ser-Thr/Tyr_kinase_cat_dom"/>
</dbReference>
<dbReference type="GO" id="GO:0005886">
    <property type="term" value="C:plasma membrane"/>
    <property type="evidence" value="ECO:0007669"/>
    <property type="project" value="UniProtKB-SubCell"/>
</dbReference>
<evidence type="ECO:0000256" key="2">
    <source>
        <dbReference type="ARBA" id="ARBA00011902"/>
    </source>
</evidence>
<dbReference type="Gene3D" id="2.60.120.260">
    <property type="entry name" value="Galactose-binding domain-like"/>
    <property type="match status" value="1"/>
</dbReference>
<protein>
    <recommendedName>
        <fullName evidence="2">receptor protein-tyrosine kinase</fullName>
        <ecNumber evidence="2">2.7.10.1</ecNumber>
    </recommendedName>
</protein>
<dbReference type="SMART" id="SM00219">
    <property type="entry name" value="TyrKc"/>
    <property type="match status" value="1"/>
</dbReference>
<keyword evidence="3" id="KW-1003">Cell membrane</keyword>
<keyword evidence="7 18" id="KW-0547">Nucleotide-binding</keyword>
<evidence type="ECO:0000256" key="5">
    <source>
        <dbReference type="ARBA" id="ARBA00022692"/>
    </source>
</evidence>
<keyword evidence="6 21" id="KW-0732">Signal</keyword>
<evidence type="ECO:0000256" key="18">
    <source>
        <dbReference type="PROSITE-ProRule" id="PRU10141"/>
    </source>
</evidence>
<comment type="similarity">
    <text evidence="17">Belongs to the protein kinase superfamily. Tyr protein kinase family. Insulin receptor subfamily.</text>
</comment>
<dbReference type="InterPro" id="IPR020635">
    <property type="entry name" value="Tyr_kinase_cat_dom"/>
</dbReference>
<name>A0A5S6R225_TRIMR</name>
<keyword evidence="10 20" id="KW-1133">Transmembrane helix</keyword>
<feature type="domain" description="Protein kinase" evidence="22">
    <location>
        <begin position="605"/>
        <end position="869"/>
    </location>
</feature>
<evidence type="ECO:0000256" key="14">
    <source>
        <dbReference type="ARBA" id="ARBA00023170"/>
    </source>
</evidence>
<feature type="binding site" evidence="18">
    <location>
        <position position="637"/>
    </location>
    <ligand>
        <name>ATP</name>
        <dbReference type="ChEBI" id="CHEBI:30616"/>
    </ligand>
</feature>
<dbReference type="PROSITE" id="PS50011">
    <property type="entry name" value="PROTEIN_KINASE_DOM"/>
    <property type="match status" value="1"/>
</dbReference>
<dbReference type="GO" id="GO:0051897">
    <property type="term" value="P:positive regulation of phosphatidylinositol 3-kinase/protein kinase B signal transduction"/>
    <property type="evidence" value="ECO:0007669"/>
    <property type="project" value="TreeGrafter"/>
</dbReference>
<dbReference type="GO" id="GO:0043235">
    <property type="term" value="C:receptor complex"/>
    <property type="evidence" value="ECO:0007669"/>
    <property type="project" value="TreeGrafter"/>
</dbReference>
<dbReference type="FunFam" id="2.60.120.260:FF:000007">
    <property type="entry name" value="Discoidin domain receptor tyrosine kinase 1"/>
    <property type="match status" value="1"/>
</dbReference>
<dbReference type="PROSITE" id="PS01285">
    <property type="entry name" value="FA58C_1"/>
    <property type="match status" value="1"/>
</dbReference>
<evidence type="ECO:0000313" key="24">
    <source>
        <dbReference type="Proteomes" id="UP000046395"/>
    </source>
</evidence>
<dbReference type="WBParaSite" id="TMUE_3000013212.1">
    <property type="protein sequence ID" value="TMUE_3000013212.1"/>
    <property type="gene ID" value="WBGene00284953"/>
</dbReference>
<comment type="subcellular location">
    <subcellularLocation>
        <location evidence="1">Cell membrane</location>
        <topology evidence="1">Single-pass type I membrane protein</topology>
    </subcellularLocation>
</comment>
<keyword evidence="9 18" id="KW-0067">ATP-binding</keyword>
<dbReference type="InterPro" id="IPR000421">
    <property type="entry name" value="FA58C"/>
</dbReference>
<dbReference type="InterPro" id="IPR017441">
    <property type="entry name" value="Protein_kinase_ATP_BS"/>
</dbReference>
<dbReference type="InterPro" id="IPR000719">
    <property type="entry name" value="Prot_kinase_dom"/>
</dbReference>
<dbReference type="Proteomes" id="UP000046395">
    <property type="component" value="Unassembled WGS sequence"/>
</dbReference>
<dbReference type="PROSITE" id="PS50022">
    <property type="entry name" value="FA58C_3"/>
    <property type="match status" value="1"/>
</dbReference>
<keyword evidence="14" id="KW-0675">Receptor</keyword>
<dbReference type="InterPro" id="IPR050122">
    <property type="entry name" value="RTK"/>
</dbReference>
<dbReference type="WBParaSite" id="TMUE_3000013212.2">
    <property type="protein sequence ID" value="TMUE_3000013212.2"/>
    <property type="gene ID" value="WBGene00284953"/>
</dbReference>
<evidence type="ECO:0000256" key="4">
    <source>
        <dbReference type="ARBA" id="ARBA00022679"/>
    </source>
</evidence>
<evidence type="ECO:0000256" key="3">
    <source>
        <dbReference type="ARBA" id="ARBA00022475"/>
    </source>
</evidence>
<evidence type="ECO:0000256" key="9">
    <source>
        <dbReference type="ARBA" id="ARBA00022840"/>
    </source>
</evidence>
<organism evidence="24 25">
    <name type="scientific">Trichuris muris</name>
    <name type="common">Mouse whipworm</name>
    <dbReference type="NCBI Taxonomy" id="70415"/>
    <lineage>
        <taxon>Eukaryota</taxon>
        <taxon>Metazoa</taxon>
        <taxon>Ecdysozoa</taxon>
        <taxon>Nematoda</taxon>
        <taxon>Enoplea</taxon>
        <taxon>Dorylaimia</taxon>
        <taxon>Trichinellida</taxon>
        <taxon>Trichuridae</taxon>
        <taxon>Trichuris</taxon>
    </lineage>
</organism>
<dbReference type="InterPro" id="IPR048525">
    <property type="entry name" value="DDR1-2_DS-like"/>
</dbReference>
<dbReference type="GO" id="GO:0048680">
    <property type="term" value="P:positive regulation of axon regeneration"/>
    <property type="evidence" value="ECO:0007669"/>
    <property type="project" value="UniProtKB-ARBA"/>
</dbReference>
<feature type="signal peptide" evidence="21">
    <location>
        <begin position="1"/>
        <end position="38"/>
    </location>
</feature>
<dbReference type="PROSITE" id="PS00109">
    <property type="entry name" value="PROTEIN_KINASE_TYR"/>
    <property type="match status" value="1"/>
</dbReference>
<dbReference type="Pfam" id="PF07714">
    <property type="entry name" value="PK_Tyr_Ser-Thr"/>
    <property type="match status" value="1"/>
</dbReference>
<reference evidence="25" key="3">
    <citation type="submission" date="2019-12" db="UniProtKB">
        <authorList>
            <consortium name="WormBaseParasite"/>
        </authorList>
    </citation>
    <scope>IDENTIFICATION</scope>
</reference>
<evidence type="ECO:0000256" key="8">
    <source>
        <dbReference type="ARBA" id="ARBA00022777"/>
    </source>
</evidence>
<keyword evidence="12" id="KW-0829">Tyrosine-protein kinase</keyword>
<evidence type="ECO:0000256" key="12">
    <source>
        <dbReference type="ARBA" id="ARBA00023137"/>
    </source>
</evidence>
<evidence type="ECO:0000256" key="21">
    <source>
        <dbReference type="SAM" id="SignalP"/>
    </source>
</evidence>
<dbReference type="PANTHER" id="PTHR24416">
    <property type="entry name" value="TYROSINE-PROTEIN KINASE RECEPTOR"/>
    <property type="match status" value="1"/>
</dbReference>
<keyword evidence="4" id="KW-0808">Transferase</keyword>
<dbReference type="SUPFAM" id="SSF56112">
    <property type="entry name" value="Protein kinase-like (PK-like)"/>
    <property type="match status" value="1"/>
</dbReference>
<evidence type="ECO:0000256" key="13">
    <source>
        <dbReference type="ARBA" id="ARBA00023157"/>
    </source>
</evidence>
<feature type="region of interest" description="Disordered" evidence="19">
    <location>
        <begin position="522"/>
        <end position="546"/>
    </location>
</feature>
<dbReference type="InterPro" id="IPR011009">
    <property type="entry name" value="Kinase-like_dom_sf"/>
</dbReference>
<evidence type="ECO:0000256" key="7">
    <source>
        <dbReference type="ARBA" id="ARBA00022741"/>
    </source>
</evidence>
<dbReference type="EC" id="2.7.10.1" evidence="2"/>
<dbReference type="GO" id="GO:0008045">
    <property type="term" value="P:motor neuron axon guidance"/>
    <property type="evidence" value="ECO:0007669"/>
    <property type="project" value="UniProtKB-ARBA"/>
</dbReference>
<dbReference type="InterPro" id="IPR008979">
    <property type="entry name" value="Galactose-bd-like_sf"/>
</dbReference>
<evidence type="ECO:0000259" key="23">
    <source>
        <dbReference type="PROSITE" id="PS50022"/>
    </source>
</evidence>